<reference evidence="1" key="1">
    <citation type="submission" date="2018-02" db="EMBL/GenBank/DDBJ databases">
        <title>Rhizophora mucronata_Transcriptome.</title>
        <authorList>
            <person name="Meera S.P."/>
            <person name="Sreeshan A."/>
            <person name="Augustine A."/>
        </authorList>
    </citation>
    <scope>NUCLEOTIDE SEQUENCE</scope>
    <source>
        <tissue evidence="1">Leaf</tissue>
    </source>
</reference>
<organism evidence="1">
    <name type="scientific">Rhizophora mucronata</name>
    <name type="common">Asiatic mangrove</name>
    <dbReference type="NCBI Taxonomy" id="61149"/>
    <lineage>
        <taxon>Eukaryota</taxon>
        <taxon>Viridiplantae</taxon>
        <taxon>Streptophyta</taxon>
        <taxon>Embryophyta</taxon>
        <taxon>Tracheophyta</taxon>
        <taxon>Spermatophyta</taxon>
        <taxon>Magnoliopsida</taxon>
        <taxon>eudicotyledons</taxon>
        <taxon>Gunneridae</taxon>
        <taxon>Pentapetalae</taxon>
        <taxon>rosids</taxon>
        <taxon>fabids</taxon>
        <taxon>Malpighiales</taxon>
        <taxon>Rhizophoraceae</taxon>
        <taxon>Rhizophora</taxon>
    </lineage>
</organism>
<accession>A0A2P2LBP3</accession>
<evidence type="ECO:0000313" key="1">
    <source>
        <dbReference type="EMBL" id="MBX15398.1"/>
    </source>
</evidence>
<dbReference type="AlphaFoldDB" id="A0A2P2LBP3"/>
<proteinExistence type="predicted"/>
<sequence length="47" mass="5479">MKRAKARIFMKFWGWRRNVQLQSSGMLIRGLPWLEFSCLFSSSSGPS</sequence>
<protein>
    <submittedName>
        <fullName evidence="1">DnaJ homolog subfamily B member 6</fullName>
    </submittedName>
</protein>
<name>A0A2P2LBP3_RHIMU</name>
<dbReference type="EMBL" id="GGEC01034914">
    <property type="protein sequence ID" value="MBX15398.1"/>
    <property type="molecule type" value="Transcribed_RNA"/>
</dbReference>